<comment type="subcellular location">
    <subcellularLocation>
        <location evidence="1">Membrane</location>
        <topology evidence="1">Multi-pass membrane protein</topology>
    </subcellularLocation>
</comment>
<keyword evidence="4 5" id="KW-0472">Membrane</keyword>
<dbReference type="RefSeq" id="WP_004437207.1">
    <property type="nucleotide sequence ID" value="NZ_AFEU01000003.1"/>
</dbReference>
<accession>I3DWI5</accession>
<evidence type="ECO:0008006" key="8">
    <source>
        <dbReference type="Google" id="ProtNLM"/>
    </source>
</evidence>
<feature type="transmembrane region" description="Helical" evidence="5">
    <location>
        <begin position="41"/>
        <end position="62"/>
    </location>
</feature>
<evidence type="ECO:0000256" key="1">
    <source>
        <dbReference type="ARBA" id="ARBA00004141"/>
    </source>
</evidence>
<dbReference type="OrthoDB" id="7203053at2"/>
<dbReference type="GO" id="GO:0016020">
    <property type="term" value="C:membrane"/>
    <property type="evidence" value="ECO:0007669"/>
    <property type="project" value="UniProtKB-SubCell"/>
</dbReference>
<dbReference type="Proteomes" id="UP000010523">
    <property type="component" value="Unassembled WGS sequence"/>
</dbReference>
<dbReference type="EMBL" id="AFEU01000003">
    <property type="protein sequence ID" value="EIJ78606.1"/>
    <property type="molecule type" value="Genomic_DNA"/>
</dbReference>
<dbReference type="AlphaFoldDB" id="I3DWI5"/>
<gene>
    <name evidence="6" type="ORF">PB1_13649</name>
</gene>
<dbReference type="InterPro" id="IPR052527">
    <property type="entry name" value="Metal_cation-efflux_comp"/>
</dbReference>
<feature type="transmembrane region" description="Helical" evidence="5">
    <location>
        <begin position="69"/>
        <end position="89"/>
    </location>
</feature>
<comment type="caution">
    <text evidence="6">The sequence shown here is derived from an EMBL/GenBank/DDBJ whole genome shotgun (WGS) entry which is preliminary data.</text>
</comment>
<organism evidence="6 7">
    <name type="scientific">Bacillus methanolicus PB1</name>
    <dbReference type="NCBI Taxonomy" id="997296"/>
    <lineage>
        <taxon>Bacteria</taxon>
        <taxon>Bacillati</taxon>
        <taxon>Bacillota</taxon>
        <taxon>Bacilli</taxon>
        <taxon>Bacillales</taxon>
        <taxon>Bacillaceae</taxon>
        <taxon>Bacillus</taxon>
    </lineage>
</organism>
<keyword evidence="3 5" id="KW-1133">Transmembrane helix</keyword>
<dbReference type="PATRIC" id="fig|997296.3.peg.2882"/>
<keyword evidence="2 5" id="KW-0812">Transmembrane</keyword>
<proteinExistence type="predicted"/>
<evidence type="ECO:0000256" key="2">
    <source>
        <dbReference type="ARBA" id="ARBA00022692"/>
    </source>
</evidence>
<evidence type="ECO:0000313" key="7">
    <source>
        <dbReference type="Proteomes" id="UP000010523"/>
    </source>
</evidence>
<dbReference type="eggNOG" id="COG1755">
    <property type="taxonomic scope" value="Bacteria"/>
</dbReference>
<dbReference type="Gene3D" id="1.20.120.1630">
    <property type="match status" value="1"/>
</dbReference>
<dbReference type="PANTHER" id="PTHR43847:SF1">
    <property type="entry name" value="BLL3993 PROTEIN"/>
    <property type="match status" value="1"/>
</dbReference>
<dbReference type="GO" id="GO:0004671">
    <property type="term" value="F:protein C-terminal S-isoprenylcysteine carboxyl O-methyltransferase activity"/>
    <property type="evidence" value="ECO:0007669"/>
    <property type="project" value="InterPro"/>
</dbReference>
<sequence>MAFWLFISVIIIQRLLELIVAKQNEKWMKSQGAVEFGQKHYPIIVIVHILFFFALIIEVQYFHKDISPLWTLLLVAFLAAQAIRIWALLSLGRFWNTKILVLPGASVVKKGPYKFLKHPNYCVVALEFIIIPLMFQAYFTAILFSLLNTFVLSVRIPAEEKALKKLTEYELSFKRKNRFIPNNANKL</sequence>
<evidence type="ECO:0000313" key="6">
    <source>
        <dbReference type="EMBL" id="EIJ78606.1"/>
    </source>
</evidence>
<dbReference type="InterPro" id="IPR007269">
    <property type="entry name" value="ICMT_MeTrfase"/>
</dbReference>
<protein>
    <recommendedName>
        <fullName evidence="8">Isoprenylcysteine carboxyl methyltransferase</fullName>
    </recommendedName>
</protein>
<reference evidence="6 7" key="1">
    <citation type="journal article" date="2012" name="Appl. Environ. Microbiol.">
        <title>Genome Sequence of Thermotolerant Bacillus methanolicus: Features and Regulation Related to Methylotrophy and Production of L-Lysine and L-Glutamate from Methanol.</title>
        <authorList>
            <person name="Heggeset T.M."/>
            <person name="Krog A."/>
            <person name="Balzer S."/>
            <person name="Wentzel A."/>
            <person name="Ellingsen T.E."/>
            <person name="Brautaset T."/>
        </authorList>
    </citation>
    <scope>NUCLEOTIDE SEQUENCE [LARGE SCALE GENOMIC DNA]</scope>
    <source>
        <strain evidence="6 7">PB1</strain>
    </source>
</reference>
<evidence type="ECO:0000256" key="3">
    <source>
        <dbReference type="ARBA" id="ARBA00022989"/>
    </source>
</evidence>
<evidence type="ECO:0000256" key="4">
    <source>
        <dbReference type="ARBA" id="ARBA00023136"/>
    </source>
</evidence>
<evidence type="ECO:0000256" key="5">
    <source>
        <dbReference type="SAM" id="Phobius"/>
    </source>
</evidence>
<dbReference type="PANTHER" id="PTHR43847">
    <property type="entry name" value="BLL3993 PROTEIN"/>
    <property type="match status" value="1"/>
</dbReference>
<keyword evidence="7" id="KW-1185">Reference proteome</keyword>
<dbReference type="STRING" id="997296.PB1_13649"/>
<dbReference type="Pfam" id="PF04140">
    <property type="entry name" value="ICMT"/>
    <property type="match status" value="1"/>
</dbReference>
<name>I3DWI5_BACMT</name>
<feature type="transmembrane region" description="Helical" evidence="5">
    <location>
        <begin position="129"/>
        <end position="154"/>
    </location>
</feature>